<feature type="transmembrane region" description="Helical" evidence="1">
    <location>
        <begin position="265"/>
        <end position="285"/>
    </location>
</feature>
<dbReference type="CDD" id="cd04179">
    <property type="entry name" value="DPM_DPG-synthase_like"/>
    <property type="match status" value="1"/>
</dbReference>
<keyword evidence="1" id="KW-1133">Transmembrane helix</keyword>
<evidence type="ECO:0000313" key="4">
    <source>
        <dbReference type="EMBL" id="CAB4928577.1"/>
    </source>
</evidence>
<feature type="domain" description="Glycosyltransferase 2-like" evidence="2">
    <location>
        <begin position="4"/>
        <end position="165"/>
    </location>
</feature>
<dbReference type="InterPro" id="IPR001173">
    <property type="entry name" value="Glyco_trans_2-like"/>
</dbReference>
<dbReference type="SUPFAM" id="SSF53448">
    <property type="entry name" value="Nucleotide-diphospho-sugar transferases"/>
    <property type="match status" value="1"/>
</dbReference>
<dbReference type="PANTHER" id="PTHR48090">
    <property type="entry name" value="UNDECAPRENYL-PHOSPHATE 4-DEOXY-4-FORMAMIDO-L-ARABINOSE TRANSFERASE-RELATED"/>
    <property type="match status" value="1"/>
</dbReference>
<protein>
    <submittedName>
        <fullName evidence="4">Unannotated protein</fullName>
    </submittedName>
</protein>
<feature type="transmembrane region" description="Helical" evidence="1">
    <location>
        <begin position="354"/>
        <end position="376"/>
    </location>
</feature>
<proteinExistence type="predicted"/>
<feature type="transmembrane region" description="Helical" evidence="1">
    <location>
        <begin position="315"/>
        <end position="334"/>
    </location>
</feature>
<keyword evidence="1" id="KW-0472">Membrane</keyword>
<gene>
    <name evidence="4" type="ORF">UFOPK3684_00825</name>
</gene>
<evidence type="ECO:0000256" key="1">
    <source>
        <dbReference type="SAM" id="Phobius"/>
    </source>
</evidence>
<dbReference type="Gene3D" id="3.90.550.10">
    <property type="entry name" value="Spore Coat Polysaccharide Biosynthesis Protein SpsA, Chain A"/>
    <property type="match status" value="1"/>
</dbReference>
<reference evidence="4" key="1">
    <citation type="submission" date="2020-05" db="EMBL/GenBank/DDBJ databases">
        <authorList>
            <person name="Chiriac C."/>
            <person name="Salcher M."/>
            <person name="Ghai R."/>
            <person name="Kavagutti S V."/>
        </authorList>
    </citation>
    <scope>NUCLEOTIDE SEQUENCE</scope>
</reference>
<feature type="transmembrane region" description="Helical" evidence="1">
    <location>
        <begin position="230"/>
        <end position="250"/>
    </location>
</feature>
<evidence type="ECO:0000259" key="3">
    <source>
        <dbReference type="Pfam" id="PF26629"/>
    </source>
</evidence>
<accession>A0A6J7IE69</accession>
<keyword evidence="1" id="KW-0812">Transmembrane</keyword>
<organism evidence="4">
    <name type="scientific">freshwater metagenome</name>
    <dbReference type="NCBI Taxonomy" id="449393"/>
    <lineage>
        <taxon>unclassified sequences</taxon>
        <taxon>metagenomes</taxon>
        <taxon>ecological metagenomes</taxon>
    </lineage>
</organism>
<dbReference type="AlphaFoldDB" id="A0A6J7IE69"/>
<dbReference type="InterPro" id="IPR029044">
    <property type="entry name" value="Nucleotide-diphossugar_trans"/>
</dbReference>
<dbReference type="InterPro" id="IPR058718">
    <property type="entry name" value="Agl6_TM_C"/>
</dbReference>
<dbReference type="PANTHER" id="PTHR48090:SF7">
    <property type="entry name" value="RFBJ PROTEIN"/>
    <property type="match status" value="1"/>
</dbReference>
<dbReference type="EMBL" id="CAFBMZ010000052">
    <property type="protein sequence ID" value="CAB4928577.1"/>
    <property type="molecule type" value="Genomic_DNA"/>
</dbReference>
<name>A0A6J7IE69_9ZZZZ</name>
<dbReference type="InterPro" id="IPR050256">
    <property type="entry name" value="Glycosyltransferase_2"/>
</dbReference>
<dbReference type="Pfam" id="PF26629">
    <property type="entry name" value="GT2_TM_C"/>
    <property type="match status" value="1"/>
</dbReference>
<sequence length="396" mass="43284">MNLTVLLPCLNESETLETCIKKAQASISASGLTGEVLVADNGSSDGSQEIAKSLGARLIHVKQKGYGSALLAGINAAYGENIIMADADDSYALDNLTPFITILVNNGADLVLGNRFAGGISPGAMPFLHRYIGNPVLSFLGRLFFSAPLNDFHCGLRGFKKASIINLGLASTGMEFASEMIVKSQIAGLRITEVPTTLSKDGRSRAPHLRTWRDGWRHLRFLLAYSPRWLFYYPGILLTSLGFIGLIALLKGPVEIAGVVFQTQSLVFSAGLFLFGQELVWLAVLSKASSVSKGLLPKDVNWSKIIRYFGREINLFFYLFIFLSGAAACLFSLLDWQSHDFGPLQMERALRQSILALILTFSGVQAMFFHFLLGVVSIPVKDGSLIQEDFRSQDEE</sequence>
<evidence type="ECO:0000259" key="2">
    <source>
        <dbReference type="Pfam" id="PF00535"/>
    </source>
</evidence>
<feature type="domain" description="Low-salt glycan biosynthesis hexosyltransferase Agl6 C-terminal transmembrane region" evidence="3">
    <location>
        <begin position="284"/>
        <end position="376"/>
    </location>
</feature>
<dbReference type="Pfam" id="PF00535">
    <property type="entry name" value="Glycos_transf_2"/>
    <property type="match status" value="1"/>
</dbReference>